<dbReference type="AlphaFoldDB" id="A0A811SRS3"/>
<evidence type="ECO:0000313" key="3">
    <source>
        <dbReference type="Proteomes" id="UP000604825"/>
    </source>
</evidence>
<name>A0A811SRS3_9POAL</name>
<dbReference type="InterPro" id="IPR036047">
    <property type="entry name" value="F-box-like_dom_sf"/>
</dbReference>
<sequence>MATDVGALPDDALANVFRGLPLRSLAVVRCVCKAWRDVVDARALLLPHLHLLPRSVRGVFINYLDHDHPHHLVRPCSPSTIPRVDGTLSFLPNDHRRSVSVLDHCNGLLLCKTKWRSELCVCNPATCRWTVLPRGADGHHYASAYAAFDPAESPHYEVILVPAVPEAPSPPEDHRWPAEEVQRRALLWEKEKDAPFCLDWFFSLPEDGAAIGQWEFDQLQHDINDDPCRYMEWPPAAWKLCVFSSSTGQWEDRIFVREGTPAGMVQNFRRCDRI</sequence>
<dbReference type="EMBL" id="CAJGYO010000841">
    <property type="protein sequence ID" value="CAD6343817.1"/>
    <property type="molecule type" value="Genomic_DNA"/>
</dbReference>
<dbReference type="Gene3D" id="1.20.1280.50">
    <property type="match status" value="1"/>
</dbReference>
<feature type="domain" description="F-box" evidence="1">
    <location>
        <begin position="2"/>
        <end position="49"/>
    </location>
</feature>
<dbReference type="Pfam" id="PF00646">
    <property type="entry name" value="F-box"/>
    <property type="match status" value="1"/>
</dbReference>
<proteinExistence type="predicted"/>
<comment type="caution">
    <text evidence="2">The sequence shown here is derived from an EMBL/GenBank/DDBJ whole genome shotgun (WGS) entry which is preliminary data.</text>
</comment>
<dbReference type="PANTHER" id="PTHR34591">
    <property type="entry name" value="OS03G0653100 PROTEIN-RELATED"/>
    <property type="match status" value="1"/>
</dbReference>
<dbReference type="Proteomes" id="UP000604825">
    <property type="component" value="Unassembled WGS sequence"/>
</dbReference>
<dbReference type="OrthoDB" id="687076at2759"/>
<dbReference type="SUPFAM" id="SSF81383">
    <property type="entry name" value="F-box domain"/>
    <property type="match status" value="1"/>
</dbReference>
<dbReference type="SMART" id="SM00256">
    <property type="entry name" value="FBOX"/>
    <property type="match status" value="1"/>
</dbReference>
<keyword evidence="3" id="KW-1185">Reference proteome</keyword>
<dbReference type="InterPro" id="IPR001810">
    <property type="entry name" value="F-box_dom"/>
</dbReference>
<dbReference type="PROSITE" id="PS50181">
    <property type="entry name" value="FBOX"/>
    <property type="match status" value="1"/>
</dbReference>
<reference evidence="2" key="1">
    <citation type="submission" date="2020-10" db="EMBL/GenBank/DDBJ databases">
        <authorList>
            <person name="Han B."/>
            <person name="Lu T."/>
            <person name="Zhao Q."/>
            <person name="Huang X."/>
            <person name="Zhao Y."/>
        </authorList>
    </citation>
    <scope>NUCLEOTIDE SEQUENCE</scope>
</reference>
<organism evidence="2 3">
    <name type="scientific">Miscanthus lutarioriparius</name>
    <dbReference type="NCBI Taxonomy" id="422564"/>
    <lineage>
        <taxon>Eukaryota</taxon>
        <taxon>Viridiplantae</taxon>
        <taxon>Streptophyta</taxon>
        <taxon>Embryophyta</taxon>
        <taxon>Tracheophyta</taxon>
        <taxon>Spermatophyta</taxon>
        <taxon>Magnoliopsida</taxon>
        <taxon>Liliopsida</taxon>
        <taxon>Poales</taxon>
        <taxon>Poaceae</taxon>
        <taxon>PACMAD clade</taxon>
        <taxon>Panicoideae</taxon>
        <taxon>Andropogonodae</taxon>
        <taxon>Andropogoneae</taxon>
        <taxon>Saccharinae</taxon>
        <taxon>Miscanthus</taxon>
    </lineage>
</organism>
<protein>
    <recommendedName>
        <fullName evidence="1">F-box domain-containing protein</fullName>
    </recommendedName>
</protein>
<dbReference type="PANTHER" id="PTHR34591:SF21">
    <property type="entry name" value="F-BOX DOMAIN CONTAINING PROTEIN, EXPRESSED"/>
    <property type="match status" value="1"/>
</dbReference>
<evidence type="ECO:0000313" key="2">
    <source>
        <dbReference type="EMBL" id="CAD6343817.1"/>
    </source>
</evidence>
<accession>A0A811SRS3</accession>
<evidence type="ECO:0000259" key="1">
    <source>
        <dbReference type="PROSITE" id="PS50181"/>
    </source>
</evidence>
<gene>
    <name evidence="2" type="ORF">NCGR_LOCUS67915</name>
</gene>